<dbReference type="InterPro" id="IPR011044">
    <property type="entry name" value="Quino_amine_DH_bsu"/>
</dbReference>
<gene>
    <name evidence="4" type="ORF">OXIME_001340</name>
</gene>
<dbReference type="SMART" id="SM00135">
    <property type="entry name" value="LY"/>
    <property type="match status" value="4"/>
</dbReference>
<dbReference type="PANTHER" id="PTHR47197:SF3">
    <property type="entry name" value="DIHYDRO-HEME D1 DEHYDROGENASE"/>
    <property type="match status" value="1"/>
</dbReference>
<evidence type="ECO:0000256" key="1">
    <source>
        <dbReference type="SAM" id="MobiDB-lite"/>
    </source>
</evidence>
<dbReference type="Pfam" id="PF08308">
    <property type="entry name" value="PEGA"/>
    <property type="match status" value="1"/>
</dbReference>
<dbReference type="InterPro" id="IPR000033">
    <property type="entry name" value="LDLR_classB_rpt"/>
</dbReference>
<dbReference type="GeneID" id="95968077"/>
<dbReference type="InterPro" id="IPR051200">
    <property type="entry name" value="Host-pathogen_enzymatic-act"/>
</dbReference>
<dbReference type="PANTHER" id="PTHR47197">
    <property type="entry name" value="PROTEIN NIRF"/>
    <property type="match status" value="1"/>
</dbReference>
<keyword evidence="5" id="KW-1185">Reference proteome</keyword>
<dbReference type="Proteomes" id="UP001451606">
    <property type="component" value="Chromosome"/>
</dbReference>
<evidence type="ECO:0000256" key="2">
    <source>
        <dbReference type="SAM" id="Phobius"/>
    </source>
</evidence>
<evidence type="ECO:0000313" key="5">
    <source>
        <dbReference type="Proteomes" id="UP001451606"/>
    </source>
</evidence>
<evidence type="ECO:0000313" key="4">
    <source>
        <dbReference type="EMBL" id="WYY00757.1"/>
    </source>
</evidence>
<protein>
    <submittedName>
        <fullName evidence="4">PEGA domain-containing protein</fullName>
    </submittedName>
</protein>
<dbReference type="SUPFAM" id="SSF51004">
    <property type="entry name" value="C-terminal (heme d1) domain of cytochrome cd1-nitrite reductase"/>
    <property type="match status" value="1"/>
</dbReference>
<dbReference type="SUPFAM" id="SSF63825">
    <property type="entry name" value="YWTD domain"/>
    <property type="match status" value="2"/>
</dbReference>
<proteinExistence type="predicted"/>
<reference evidence="4 5" key="1">
    <citation type="submission" date="2023-09" db="EMBL/GenBank/DDBJ databases">
        <authorList>
            <person name="Golyshina O.V."/>
            <person name="Lunev E.A."/>
            <person name="Bargiela R."/>
            <person name="Gaines M.C."/>
            <person name="Daum B."/>
            <person name="Bale N.J."/>
            <person name="Koenen M."/>
            <person name="Sinninghe Damst J.S."/>
            <person name="Yakimov M."/>
            <person name="Golyshin P.N."/>
        </authorList>
    </citation>
    <scope>NUCLEOTIDE SEQUENCE [LARGE SCALE GENOMIC DNA]</scope>
    <source>
        <strain evidence="4 5">M1</strain>
    </source>
</reference>
<dbReference type="InterPro" id="IPR011048">
    <property type="entry name" value="Haem_d1_sf"/>
</dbReference>
<dbReference type="Gene3D" id="2.130.10.10">
    <property type="entry name" value="YVTN repeat-like/Quinoprotein amine dehydrogenase"/>
    <property type="match status" value="4"/>
</dbReference>
<dbReference type="SUPFAM" id="SSF50969">
    <property type="entry name" value="YVTN repeat-like/Quinoprotein amine dehydrogenase"/>
    <property type="match status" value="1"/>
</dbReference>
<dbReference type="NCBIfam" id="TIGR02276">
    <property type="entry name" value="beta_rpt_yvtn"/>
    <property type="match status" value="1"/>
</dbReference>
<evidence type="ECO:0000259" key="3">
    <source>
        <dbReference type="Pfam" id="PF08308"/>
    </source>
</evidence>
<dbReference type="RefSeq" id="WP_393971087.1">
    <property type="nucleotide sequence ID" value="NZ_CP133772.1"/>
</dbReference>
<feature type="domain" description="PEGA" evidence="3">
    <location>
        <begin position="1327"/>
        <end position="1389"/>
    </location>
</feature>
<dbReference type="EMBL" id="CP133772">
    <property type="protein sequence ID" value="WYY00757.1"/>
    <property type="molecule type" value="Genomic_DNA"/>
</dbReference>
<sequence length="1424" mass="153201">MLIINCKAKAIIVICALIFSGFAVVFSQTDHLLSNRVQSNTSSVSPSVSQNSPIGEYQDGPDAMSGAYNPHNQELYFTDSENNNVTAVNSFLNTSVANISVGTAPMGITYVPYNHDMYVENSNSKNISVIDSTKNTVIATIKLSGSPQFGAYDPQHQTLYVSGQNPGNIGVIWVINVSTNSLVSNFSLPYLNADPQGMAYDPFNGYMYVADLANNIVFAVSSNGSIQALISVGQQPYGVAFDPINRMLYVTDSDSNSEIQGYPQESNVSIINTMTNSVVKNVVPGRLPEGIAYDPADGYIYVSNYLSGNVSVLNPANESIIASLPSIINGQKGSIDMVYDPVLQQMISINEISAQDQTINYNSASGYAAPFIYSGGSPNDIAYDSMNNQIYVADKTNNILVYSINGSMITSISMPSSVLSTLYVRGDNKLFATLTQGAVALINPSTHIVSHIVNLTGACPDGLAYDSINNTLFVASEADNSIDVVSLNTMLQVNQVSVGSQPSALTYSNITNQVYVSQDDANINIINASSYIVTVPYFILGSDPSQAVYDRYSNSIYIANSGNHSLYIINESNINYGNSNTPFTTIPLGSNQTGITIDPSNGLVYVMQPGTDNVTVFNPKLNKTVASISSSSLAGGGYMNYISGGQILLAADSKGYLEAISPSQDYKVNISVGNLIPNTSRWNLQIQPSIDSTLAQVYNSTQTASQSVSLPLPDGTYDLNISSSYTGVSPIHSYFVVNGSTQNMLFYSKYTFSEHGLPSGMKWSVTIGSKEYNSSSNVMGITFSREGLYVANISGPRNYQAYPSSLTVRVDRTNTSYNIFFQSQENQTFGAITKTIGEYDNTSYNGDSYIPVSYRNSSFYSAYDPSNGLLFTPVNSSSSNSSINVYNISSGSLIKTNYTPMCGLPFSTYYDPINSLVYVTFLSSNYIASFYPSNLTLDKKVELKGELGPAMTSIGNYIYVANSTGTVFGINTLTDQVTNYSVSGFLPSPIAMVHYGSNLIMLNYSGKSLIELNLSTKSANNLAFPSGFMSLQIISGKPGTLYISSNDTDYVEIFNESSDAFTGSIHLNGTAGGNIFSGNNATGGVYDPLNGYMYFSSGSSGSFLNINNHGNFTVVNPSNNSVVSSFPGLNSSSDFSMFLVPKTQKIYSVSLMGDIISVISPQKYYNMTINEIGLPAGTTWKIILSNGKTYTSSGTMIEFLAENNTLYTYTLISGNSSYEGTPGSFILSGGPTQSQAIFSLPTYKVTFTESGLPSGTTWYVNSSTMSEHSLAPSNVSFNLANGTYSFTVTNLSTYYTVTDHFKVTVDGKNVTETVKYYHWAYIVGTISPTNATLTVNGNAIQVSSSGSFNVSVANGTYSVVASLSGYHTYYSNFSLKQGSVKNLTINLKQNSHPSAISLVEIYVIIVAIVAIAVIAALLIFKRRK</sequence>
<keyword evidence="2" id="KW-0812">Transmembrane</keyword>
<name>A0AAX4NIX3_9ARCH</name>
<feature type="region of interest" description="Disordered" evidence="1">
    <location>
        <begin position="37"/>
        <end position="56"/>
    </location>
</feature>
<organism evidence="4 5">
    <name type="scientific">Oxyplasma meridianum</name>
    <dbReference type="NCBI Taxonomy" id="3073602"/>
    <lineage>
        <taxon>Archaea</taxon>
        <taxon>Methanobacteriati</taxon>
        <taxon>Thermoplasmatota</taxon>
        <taxon>Thermoplasmata</taxon>
        <taxon>Thermoplasmatales</taxon>
        <taxon>Thermoplasmataceae</taxon>
        <taxon>Oxyplasma</taxon>
    </lineage>
</organism>
<keyword evidence="2" id="KW-1133">Transmembrane helix</keyword>
<dbReference type="InterPro" id="IPR015943">
    <property type="entry name" value="WD40/YVTN_repeat-like_dom_sf"/>
</dbReference>
<accession>A0AAX4NIX3</accession>
<keyword evidence="2" id="KW-0472">Membrane</keyword>
<dbReference type="InterPro" id="IPR013229">
    <property type="entry name" value="PEGA"/>
</dbReference>
<dbReference type="Gene3D" id="2.60.40.1120">
    <property type="entry name" value="Carboxypeptidase-like, regulatory domain"/>
    <property type="match status" value="1"/>
</dbReference>
<dbReference type="InterPro" id="IPR011964">
    <property type="entry name" value="YVTN_b-propeller_repeat"/>
</dbReference>
<feature type="transmembrane region" description="Helical" evidence="2">
    <location>
        <begin position="1401"/>
        <end position="1420"/>
    </location>
</feature>
<feature type="compositionally biased region" description="Low complexity" evidence="1">
    <location>
        <begin position="38"/>
        <end position="53"/>
    </location>
</feature>
<dbReference type="KEGG" id="omr:OXIME_001340"/>